<evidence type="ECO:0000313" key="6">
    <source>
        <dbReference type="EMBL" id="AWL10648.1"/>
    </source>
</evidence>
<evidence type="ECO:0000256" key="4">
    <source>
        <dbReference type="ARBA" id="ARBA00023211"/>
    </source>
</evidence>
<dbReference type="OrthoDB" id="9788689at2"/>
<gene>
    <name evidence="6" type="primary">hutG</name>
    <name evidence="6" type="ORF">HMF8227_00140</name>
</gene>
<dbReference type="PANTHER" id="PTHR11358">
    <property type="entry name" value="ARGINASE/AGMATINASE"/>
    <property type="match status" value="1"/>
</dbReference>
<proteinExistence type="inferred from homology"/>
<keyword evidence="2 6" id="KW-0378">Hydrolase</keyword>
<dbReference type="EMBL" id="CP029347">
    <property type="protein sequence ID" value="AWL10648.1"/>
    <property type="molecule type" value="Genomic_DNA"/>
</dbReference>
<comment type="similarity">
    <text evidence="5">Belongs to the arginase family.</text>
</comment>
<organism evidence="6 7">
    <name type="scientific">Saliniradius amylolyticus</name>
    <dbReference type="NCBI Taxonomy" id="2183582"/>
    <lineage>
        <taxon>Bacteria</taxon>
        <taxon>Pseudomonadati</taxon>
        <taxon>Pseudomonadota</taxon>
        <taxon>Gammaproteobacteria</taxon>
        <taxon>Alteromonadales</taxon>
        <taxon>Alteromonadaceae</taxon>
        <taxon>Saliniradius</taxon>
    </lineage>
</organism>
<dbReference type="GO" id="GO:0033389">
    <property type="term" value="P:putrescine biosynthetic process from arginine, via agmatine"/>
    <property type="evidence" value="ECO:0007669"/>
    <property type="project" value="TreeGrafter"/>
</dbReference>
<dbReference type="GO" id="GO:0006547">
    <property type="term" value="P:L-histidine metabolic process"/>
    <property type="evidence" value="ECO:0007669"/>
    <property type="project" value="UniProtKB-KW"/>
</dbReference>
<dbReference type="InterPro" id="IPR023696">
    <property type="entry name" value="Ureohydrolase_dom_sf"/>
</dbReference>
<name>A0A2S2DZ17_9ALTE</name>
<reference evidence="6 7" key="1">
    <citation type="submission" date="2018-05" db="EMBL/GenBank/DDBJ databases">
        <title>Salinimonas sp. HMF8227 Genome sequencing and assembly.</title>
        <authorList>
            <person name="Kang H."/>
            <person name="Kang J."/>
            <person name="Cha I."/>
            <person name="Kim H."/>
            <person name="Joh K."/>
        </authorList>
    </citation>
    <scope>NUCLEOTIDE SEQUENCE [LARGE SCALE GENOMIC DNA]</scope>
    <source>
        <strain evidence="6 7">HMF8227</strain>
    </source>
</reference>
<dbReference type="KEGG" id="salh:HMF8227_00140"/>
<evidence type="ECO:0000256" key="2">
    <source>
        <dbReference type="ARBA" id="ARBA00022801"/>
    </source>
</evidence>
<dbReference type="AlphaFoldDB" id="A0A2S2DZ17"/>
<keyword evidence="3" id="KW-0369">Histidine metabolism</keyword>
<evidence type="ECO:0000256" key="3">
    <source>
        <dbReference type="ARBA" id="ARBA00022808"/>
    </source>
</evidence>
<dbReference type="Pfam" id="PF00491">
    <property type="entry name" value="Arginase"/>
    <property type="match status" value="1"/>
</dbReference>
<dbReference type="SUPFAM" id="SSF52768">
    <property type="entry name" value="Arginase/deacetylase"/>
    <property type="match status" value="1"/>
</dbReference>
<evidence type="ECO:0000256" key="1">
    <source>
        <dbReference type="ARBA" id="ARBA00022723"/>
    </source>
</evidence>
<dbReference type="RefSeq" id="WP_109338347.1">
    <property type="nucleotide sequence ID" value="NZ_CP029347.1"/>
</dbReference>
<keyword evidence="7" id="KW-1185">Reference proteome</keyword>
<dbReference type="PROSITE" id="PS51409">
    <property type="entry name" value="ARGINASE_2"/>
    <property type="match status" value="1"/>
</dbReference>
<keyword evidence="4" id="KW-0464">Manganese</keyword>
<dbReference type="GO" id="GO:0046872">
    <property type="term" value="F:metal ion binding"/>
    <property type="evidence" value="ECO:0007669"/>
    <property type="project" value="UniProtKB-KW"/>
</dbReference>
<evidence type="ECO:0000313" key="7">
    <source>
        <dbReference type="Proteomes" id="UP000245728"/>
    </source>
</evidence>
<dbReference type="Proteomes" id="UP000245728">
    <property type="component" value="Chromosome"/>
</dbReference>
<dbReference type="GO" id="GO:0050415">
    <property type="term" value="F:formimidoylglutamase activity"/>
    <property type="evidence" value="ECO:0007669"/>
    <property type="project" value="UniProtKB-EC"/>
</dbReference>
<protein>
    <submittedName>
        <fullName evidence="6">Formimidoylglutamase</fullName>
        <ecNumber evidence="6">3.5.3.8</ecNumber>
    </submittedName>
</protein>
<dbReference type="Gene3D" id="3.40.800.10">
    <property type="entry name" value="Ureohydrolase domain"/>
    <property type="match status" value="1"/>
</dbReference>
<dbReference type="CDD" id="cd09988">
    <property type="entry name" value="Formimidoylglutamase"/>
    <property type="match status" value="1"/>
</dbReference>
<sequence length="338" mass="36688">MTDFLLPTSQSDLDGLVAQRPGEVKLGQRLHLSGSSPDYREAARAGVKYVLLGVPEQTGPKANLGKGGAHLGWDAFLQAFVNLQSNLLFTGEQVMVAGQMDCQSSKALTDLESLRHHCAELDERLVVTLTPIFQAGLIPIIIGGGHNNAYGAIKACSQVLNTSLAVSNFDPHADFRAMEGRHSGNPFRYAHHEGFLSHYAVLGLHEQKNSQEALDALKEQGFPWYSVQQISWRRELTLARAIGHVGHYLLSSGMPVGIELDMDAISEMPTSAITRAGMSLDDALYYVDQIGRQPAVKYLHLAEAAPERHPAGEKAGMRVTGQALAELVSGFIKAHDDD</sequence>
<accession>A0A2S2DZ17</accession>
<evidence type="ECO:0000256" key="5">
    <source>
        <dbReference type="PROSITE-ProRule" id="PRU00742"/>
    </source>
</evidence>
<dbReference type="PANTHER" id="PTHR11358:SF35">
    <property type="entry name" value="FORMIMIDOYLGLUTAMASE"/>
    <property type="match status" value="1"/>
</dbReference>
<dbReference type="EC" id="3.5.3.8" evidence="6"/>
<dbReference type="InterPro" id="IPR006035">
    <property type="entry name" value="Ureohydrolase"/>
</dbReference>
<dbReference type="GO" id="GO:0008783">
    <property type="term" value="F:agmatinase activity"/>
    <property type="evidence" value="ECO:0007669"/>
    <property type="project" value="TreeGrafter"/>
</dbReference>
<keyword evidence="1" id="KW-0479">Metal-binding</keyword>